<dbReference type="AlphaFoldDB" id="A0A099GBY2"/>
<keyword evidence="4" id="KW-0282">Flagellum</keyword>
<dbReference type="GO" id="GO:0009425">
    <property type="term" value="C:bacterial-type flagellum basal body"/>
    <property type="evidence" value="ECO:0007669"/>
    <property type="project" value="UniProtKB-SubCell"/>
</dbReference>
<proteinExistence type="inferred from homology"/>
<evidence type="ECO:0000256" key="3">
    <source>
        <dbReference type="ARBA" id="ARBA00023143"/>
    </source>
</evidence>
<comment type="similarity">
    <text evidence="2">Belongs to the FliE family.</text>
</comment>
<keyword evidence="3" id="KW-0975">Bacterial flagellum</keyword>
<evidence type="ECO:0000313" key="4">
    <source>
        <dbReference type="EMBL" id="SDW42337.1"/>
    </source>
</evidence>
<dbReference type="EMBL" id="FNNA01000001">
    <property type="protein sequence ID" value="SDW42337.1"/>
    <property type="molecule type" value="Genomic_DNA"/>
</dbReference>
<evidence type="ECO:0000313" key="5">
    <source>
        <dbReference type="Proteomes" id="UP000182944"/>
    </source>
</evidence>
<evidence type="ECO:0000256" key="2">
    <source>
        <dbReference type="ARBA" id="ARBA00009272"/>
    </source>
</evidence>
<dbReference type="RefSeq" id="WP_036702626.1">
    <property type="nucleotide sequence ID" value="NZ_CP051542.1"/>
</dbReference>
<dbReference type="PANTHER" id="PTHR34653">
    <property type="match status" value="1"/>
</dbReference>
<comment type="subcellular location">
    <subcellularLocation>
        <location evidence="1">Bacterial flagellum basal body</location>
    </subcellularLocation>
</comment>
<keyword evidence="4" id="KW-0966">Cell projection</keyword>
<keyword evidence="4" id="KW-0969">Cilium</keyword>
<dbReference type="PANTHER" id="PTHR34653:SF1">
    <property type="entry name" value="FLAGELLAR HOOK-BASAL BODY COMPLEX PROTEIN FLIE"/>
    <property type="match status" value="1"/>
</dbReference>
<gene>
    <name evidence="4" type="ORF">SAMN05444276_101930</name>
</gene>
<dbReference type="Pfam" id="PF02049">
    <property type="entry name" value="FliE"/>
    <property type="match status" value="1"/>
</dbReference>
<dbReference type="STRING" id="1545044.SAMN05444276_101930"/>
<sequence length="103" mass="10269">MFSLATAAIQSGSRAASAYAEARTAAAPAPATAGPAAGIGSAAAEFARVIEGADRAAIGAMGGTSDTQALVQSIAEAQMAMETAVAIRDRVVEAYQEILRMPV</sequence>
<dbReference type="InterPro" id="IPR001624">
    <property type="entry name" value="FliE"/>
</dbReference>
<name>A0A099GBY2_9RHOB</name>
<reference evidence="5" key="1">
    <citation type="submission" date="2016-10" db="EMBL/GenBank/DDBJ databases">
        <authorList>
            <person name="Varghese N."/>
            <person name="Submissions S."/>
        </authorList>
    </citation>
    <scope>NUCLEOTIDE SEQUENCE [LARGE SCALE GENOMIC DNA]</scope>
    <source>
        <strain evidence="5">DSM 29303</strain>
    </source>
</reference>
<keyword evidence="5" id="KW-1185">Reference proteome</keyword>
<organism evidence="4 5">
    <name type="scientific">Paracoccus sanguinis</name>
    <dbReference type="NCBI Taxonomy" id="1545044"/>
    <lineage>
        <taxon>Bacteria</taxon>
        <taxon>Pseudomonadati</taxon>
        <taxon>Pseudomonadota</taxon>
        <taxon>Alphaproteobacteria</taxon>
        <taxon>Rhodobacterales</taxon>
        <taxon>Paracoccaceae</taxon>
        <taxon>Paracoccus</taxon>
    </lineage>
</organism>
<evidence type="ECO:0000256" key="1">
    <source>
        <dbReference type="ARBA" id="ARBA00004117"/>
    </source>
</evidence>
<accession>A0A099GBY2</accession>
<protein>
    <submittedName>
        <fullName evidence="4">Flagellar hook-basal body complex protein FliE</fullName>
    </submittedName>
</protein>
<dbReference type="GO" id="GO:0071973">
    <property type="term" value="P:bacterial-type flagellum-dependent cell motility"/>
    <property type="evidence" value="ECO:0007669"/>
    <property type="project" value="InterPro"/>
</dbReference>
<dbReference type="Proteomes" id="UP000182944">
    <property type="component" value="Unassembled WGS sequence"/>
</dbReference>
<dbReference type="GO" id="GO:0005198">
    <property type="term" value="F:structural molecule activity"/>
    <property type="evidence" value="ECO:0007669"/>
    <property type="project" value="InterPro"/>
</dbReference>
<dbReference type="GO" id="GO:0003774">
    <property type="term" value="F:cytoskeletal motor activity"/>
    <property type="evidence" value="ECO:0007669"/>
    <property type="project" value="InterPro"/>
</dbReference>